<dbReference type="AlphaFoldDB" id="A0A0Q3TMS3"/>
<evidence type="ECO:0000313" key="1">
    <source>
        <dbReference type="EMBL" id="KQL55294.1"/>
    </source>
</evidence>
<accession>A0A0Q3TMS3</accession>
<dbReference type="Proteomes" id="UP000051888">
    <property type="component" value="Unassembled WGS sequence"/>
</dbReference>
<dbReference type="PANTHER" id="PTHR38442">
    <property type="entry name" value="INNER MEMBRANE PROTEIN-RELATED"/>
    <property type="match status" value="1"/>
</dbReference>
<dbReference type="OrthoDB" id="9769590at2"/>
<reference evidence="1 2" key="1">
    <citation type="submission" date="2015-09" db="EMBL/GenBank/DDBJ databases">
        <title>Genome sequencing project for genomic taxonomy and phylogenomics of Bacillus-like bacteria.</title>
        <authorList>
            <person name="Liu B."/>
            <person name="Wang J."/>
            <person name="Zhu Y."/>
            <person name="Liu G."/>
            <person name="Chen Q."/>
            <person name="Chen Z."/>
            <person name="Lan J."/>
            <person name="Che J."/>
            <person name="Ge C."/>
            <person name="Shi H."/>
            <person name="Pan Z."/>
            <person name="Liu X."/>
        </authorList>
    </citation>
    <scope>NUCLEOTIDE SEQUENCE [LARGE SCALE GENOMIC DNA]</scope>
    <source>
        <strain evidence="1 2">LMG 18435</strain>
    </source>
</reference>
<dbReference type="EMBL" id="LJJC01000004">
    <property type="protein sequence ID" value="KQL55294.1"/>
    <property type="molecule type" value="Genomic_DNA"/>
</dbReference>
<protein>
    <recommendedName>
        <fullName evidence="3">DUF445 domain-containing protein</fullName>
    </recommendedName>
</protein>
<dbReference type="GO" id="GO:0005886">
    <property type="term" value="C:plasma membrane"/>
    <property type="evidence" value="ECO:0007669"/>
    <property type="project" value="TreeGrafter"/>
</dbReference>
<evidence type="ECO:0000313" key="2">
    <source>
        <dbReference type="Proteomes" id="UP000051888"/>
    </source>
</evidence>
<proteinExistence type="predicted"/>
<organism evidence="1 2">
    <name type="scientific">Heyndrickxia shackletonii</name>
    <dbReference type="NCBI Taxonomy" id="157838"/>
    <lineage>
        <taxon>Bacteria</taxon>
        <taxon>Bacillati</taxon>
        <taxon>Bacillota</taxon>
        <taxon>Bacilli</taxon>
        <taxon>Bacillales</taxon>
        <taxon>Bacillaceae</taxon>
        <taxon>Heyndrickxia</taxon>
    </lineage>
</organism>
<comment type="caution">
    <text evidence="1">The sequence shown here is derived from an EMBL/GenBank/DDBJ whole genome shotgun (WGS) entry which is preliminary data.</text>
</comment>
<dbReference type="PANTHER" id="PTHR38442:SF1">
    <property type="entry name" value="INNER MEMBRANE PROTEIN"/>
    <property type="match status" value="1"/>
</dbReference>
<name>A0A0Q3TMS3_9BACI</name>
<keyword evidence="2" id="KW-1185">Reference proteome</keyword>
<dbReference type="Pfam" id="PF04286">
    <property type="entry name" value="DUF445"/>
    <property type="match status" value="1"/>
</dbReference>
<dbReference type="PATRIC" id="fig|157838.3.peg.291"/>
<dbReference type="InterPro" id="IPR007383">
    <property type="entry name" value="DUF445"/>
</dbReference>
<evidence type="ECO:0008006" key="3">
    <source>
        <dbReference type="Google" id="ProtNLM"/>
    </source>
</evidence>
<gene>
    <name evidence="1" type="ORF">AN964_01345</name>
</gene>
<sequence length="399" mass="45250">MALGFFITMPFQDYIIGRLLQGAFEAGVVGGLADWFAVTALFRHPLGIPIPHTALLPNNRKRMTEAATNLVENNWLSKESIKSKVAQVQITEKLLQELEKNLDSRIVRKGISSFAKKIVVQIDLDKLAGILEKEVKNKAHSIDVKALLGLVIDKTLAGQYDEKTFDYLLAEVEKWIAKQSTREQLGSLAVELIDNADVDGFVKFAIKSFRNLINEETLGNIIYKLVTKGIDDLRNSDSKNRAVLLAKARTFLENLKENQQVISELNHWKISFLEKWDAKKQIAGILKETQEKLITFIEDDKLDPYIFPLLTRLLEDLKADQTKVDQIEQWIHKQVMDLVEKNHSKIGNLVRENLDKLDNDKLVELVETNVGKDLQWIRVNGAVCGFIIGLVLTTLKILI</sequence>